<feature type="region of interest" description="Disordered" evidence="1">
    <location>
        <begin position="166"/>
        <end position="222"/>
    </location>
</feature>
<protein>
    <submittedName>
        <fullName evidence="2">Uncharacterized protein</fullName>
    </submittedName>
</protein>
<accession>A0A1B0DM05</accession>
<feature type="compositionally biased region" description="Basic and acidic residues" evidence="1">
    <location>
        <begin position="333"/>
        <end position="351"/>
    </location>
</feature>
<feature type="compositionally biased region" description="Basic and acidic residues" evidence="1">
    <location>
        <begin position="291"/>
        <end position="325"/>
    </location>
</feature>
<dbReference type="AlphaFoldDB" id="A0A1B0DM05"/>
<evidence type="ECO:0000256" key="1">
    <source>
        <dbReference type="SAM" id="MobiDB-lite"/>
    </source>
</evidence>
<feature type="region of interest" description="Disordered" evidence="1">
    <location>
        <begin position="290"/>
        <end position="351"/>
    </location>
</feature>
<keyword evidence="3" id="KW-1185">Reference proteome</keyword>
<proteinExistence type="predicted"/>
<dbReference type="VEuPathDB" id="VectorBase:PPAI009395"/>
<feature type="compositionally biased region" description="Basic and acidic residues" evidence="1">
    <location>
        <begin position="166"/>
        <end position="177"/>
    </location>
</feature>
<feature type="compositionally biased region" description="Basic and acidic residues" evidence="1">
    <location>
        <begin position="196"/>
        <end position="222"/>
    </location>
</feature>
<organism evidence="2 3">
    <name type="scientific">Phlebotomus papatasi</name>
    <name type="common">Sandfly</name>
    <dbReference type="NCBI Taxonomy" id="29031"/>
    <lineage>
        <taxon>Eukaryota</taxon>
        <taxon>Metazoa</taxon>
        <taxon>Ecdysozoa</taxon>
        <taxon>Arthropoda</taxon>
        <taxon>Hexapoda</taxon>
        <taxon>Insecta</taxon>
        <taxon>Pterygota</taxon>
        <taxon>Neoptera</taxon>
        <taxon>Endopterygota</taxon>
        <taxon>Diptera</taxon>
        <taxon>Nematocera</taxon>
        <taxon>Psychodoidea</taxon>
        <taxon>Psychodidae</taxon>
        <taxon>Phlebotomus</taxon>
        <taxon>Phlebotomus</taxon>
    </lineage>
</organism>
<dbReference type="EnsemblMetazoa" id="PPAI009395-RA">
    <property type="protein sequence ID" value="PPAI009395-PA"/>
    <property type="gene ID" value="PPAI009395"/>
</dbReference>
<reference evidence="2" key="1">
    <citation type="submission" date="2022-08" db="UniProtKB">
        <authorList>
            <consortium name="EnsemblMetazoa"/>
        </authorList>
    </citation>
    <scope>IDENTIFICATION</scope>
    <source>
        <strain evidence="2">Israel</strain>
    </source>
</reference>
<evidence type="ECO:0000313" key="2">
    <source>
        <dbReference type="EnsemblMetazoa" id="PPAI009395-PA"/>
    </source>
</evidence>
<sequence length="351" mass="39659">MGVSICVIFPALCFKRVAKKDSTEKSAAQFMCVFGFVLMILGTYANLSAIDEKKSGPIIDNNDLNDMRIQDNVREMLPEKIPEPKLPESMKEDREITEKVRPPDLIDVGKESIIQKDTIEKEVDKSEVREKEKILDADAIMKEDREIAVEDSGKKHDQHDHEFHAIAGKIDNEKNSKENIPPGDPAKPNDSSPKLEVPKAEDHRDEVKIAEEPVKIPEPNSRERLIQNITNKFPNPIPIALLPNASQKHDEVVREATMPKNRTLEVPMKVPEKILELPKLMDTVKATIEAPVEKADGKPELPKEEVKKDQPETSKENVDTIRRDLLGVNSPSAREKRNVGDQDCERDLEQL</sequence>
<dbReference type="EMBL" id="AJVK01016636">
    <property type="status" value="NOT_ANNOTATED_CDS"/>
    <property type="molecule type" value="Genomic_DNA"/>
</dbReference>
<dbReference type="Proteomes" id="UP000092462">
    <property type="component" value="Unassembled WGS sequence"/>
</dbReference>
<dbReference type="VEuPathDB" id="VectorBase:PPAPM1_001610"/>
<name>A0A1B0DM05_PHLPP</name>
<evidence type="ECO:0000313" key="3">
    <source>
        <dbReference type="Proteomes" id="UP000092462"/>
    </source>
</evidence>